<accession>U5QPR2</accession>
<dbReference type="STRING" id="1183438.GKIL_3439"/>
<protein>
    <submittedName>
        <fullName evidence="1">Uncharacterized protein</fullName>
    </submittedName>
</protein>
<gene>
    <name evidence="1" type="ORF">GKIL_3439</name>
</gene>
<evidence type="ECO:0000313" key="1">
    <source>
        <dbReference type="EMBL" id="AGY59685.1"/>
    </source>
</evidence>
<dbReference type="Proteomes" id="UP000017396">
    <property type="component" value="Chromosome"/>
</dbReference>
<organism evidence="1 2">
    <name type="scientific">Gloeobacter kilaueensis (strain ATCC BAA-2537 / CCAP 1431/1 / ULC 316 / JS1)</name>
    <dbReference type="NCBI Taxonomy" id="1183438"/>
    <lineage>
        <taxon>Bacteria</taxon>
        <taxon>Bacillati</taxon>
        <taxon>Cyanobacteriota</taxon>
        <taxon>Cyanophyceae</taxon>
        <taxon>Gloeobacterales</taxon>
        <taxon>Gloeobacteraceae</taxon>
        <taxon>Gloeobacter</taxon>
    </lineage>
</organism>
<evidence type="ECO:0000313" key="2">
    <source>
        <dbReference type="Proteomes" id="UP000017396"/>
    </source>
</evidence>
<dbReference type="HOGENOM" id="CLU_1568527_0_0_3"/>
<dbReference type="RefSeq" id="WP_023174983.1">
    <property type="nucleotide sequence ID" value="NC_022600.1"/>
</dbReference>
<sequence>MRWWQLAVGLGSCLGAVNPQPAWAGKVIDQDLSVSFTPPPYFQTTKQTTPGPVHFVLVPPDKSVTISTGAQFDRKLHNAPPFSPAEAKALCNRAAALVPKGLVLKQSNRFVLDSQNGVECQFTGSAGRTVHWIGAPVPAQLVMFFADWPKPPSKEQVATFRQFLGGVQIF</sequence>
<proteinExistence type="predicted"/>
<name>U5QPR2_GLOK1</name>
<dbReference type="KEGG" id="glj:GKIL_3439"/>
<reference evidence="1 2" key="1">
    <citation type="journal article" date="2013" name="PLoS ONE">
        <title>Cultivation and Complete Genome Sequencing of Gloeobacter kilaueensis sp. nov., from a Lava Cave in Kilauea Caldera, Hawai'i.</title>
        <authorList>
            <person name="Saw J.H."/>
            <person name="Schatz M."/>
            <person name="Brown M.V."/>
            <person name="Kunkel D.D."/>
            <person name="Foster J.S."/>
            <person name="Shick H."/>
            <person name="Christensen S."/>
            <person name="Hou S."/>
            <person name="Wan X."/>
            <person name="Donachie S.P."/>
        </authorList>
    </citation>
    <scope>NUCLEOTIDE SEQUENCE [LARGE SCALE GENOMIC DNA]</scope>
    <source>
        <strain evidence="2">JS</strain>
    </source>
</reference>
<dbReference type="OrthoDB" id="9836577at2"/>
<keyword evidence="2" id="KW-1185">Reference proteome</keyword>
<dbReference type="EMBL" id="CP003587">
    <property type="protein sequence ID" value="AGY59685.1"/>
    <property type="molecule type" value="Genomic_DNA"/>
</dbReference>
<dbReference type="AlphaFoldDB" id="U5QPR2"/>